<sequence>MHDKYASGRAKAYSFVVEEKMARPKMWSKAVINVAEVCVLVTFILGEDKSLEALGRVPFQIMVDLAHHSPVTTRDPSLVEPSALDFAPNDDDDTLSSISTRVLKDVFHLTDMIPINLNHGMSKEFHLF</sequence>
<dbReference type="Proteomes" id="UP000054107">
    <property type="component" value="Unassembled WGS sequence"/>
</dbReference>
<proteinExistence type="predicted"/>
<dbReference type="AlphaFoldDB" id="A0A0B7NKF7"/>
<keyword evidence="2" id="KW-1185">Reference proteome</keyword>
<evidence type="ECO:0000313" key="1">
    <source>
        <dbReference type="EMBL" id="CEP19101.1"/>
    </source>
</evidence>
<dbReference type="OrthoDB" id="2267587at2759"/>
<evidence type="ECO:0000313" key="2">
    <source>
        <dbReference type="Proteomes" id="UP000054107"/>
    </source>
</evidence>
<name>A0A0B7NKF7_9FUNG</name>
<organism evidence="1 2">
    <name type="scientific">Parasitella parasitica</name>
    <dbReference type="NCBI Taxonomy" id="35722"/>
    <lineage>
        <taxon>Eukaryota</taxon>
        <taxon>Fungi</taxon>
        <taxon>Fungi incertae sedis</taxon>
        <taxon>Mucoromycota</taxon>
        <taxon>Mucoromycotina</taxon>
        <taxon>Mucoromycetes</taxon>
        <taxon>Mucorales</taxon>
        <taxon>Mucorineae</taxon>
        <taxon>Mucoraceae</taxon>
        <taxon>Parasitella</taxon>
    </lineage>
</organism>
<protein>
    <submittedName>
        <fullName evidence="1">Uncharacterized protein</fullName>
    </submittedName>
</protein>
<gene>
    <name evidence="1" type="primary">PARPA_13413.1 scaffold 46804</name>
</gene>
<dbReference type="EMBL" id="LN734002">
    <property type="protein sequence ID" value="CEP19101.1"/>
    <property type="molecule type" value="Genomic_DNA"/>
</dbReference>
<reference evidence="1 2" key="1">
    <citation type="submission" date="2014-09" db="EMBL/GenBank/DDBJ databases">
        <authorList>
            <person name="Ellenberger Sabrina"/>
        </authorList>
    </citation>
    <scope>NUCLEOTIDE SEQUENCE [LARGE SCALE GENOMIC DNA]</scope>
    <source>
        <strain evidence="1 2">CBS 412.66</strain>
    </source>
</reference>
<accession>A0A0B7NKF7</accession>